<evidence type="ECO:0000256" key="1">
    <source>
        <dbReference type="SAM" id="MobiDB-lite"/>
    </source>
</evidence>
<feature type="compositionally biased region" description="Polar residues" evidence="1">
    <location>
        <begin position="12"/>
        <end position="21"/>
    </location>
</feature>
<name>A0AAD7W637_9TELE</name>
<feature type="compositionally biased region" description="Basic residues" evidence="1">
    <location>
        <begin position="1"/>
        <end position="11"/>
    </location>
</feature>
<protein>
    <submittedName>
        <fullName evidence="2">Uncharacterized protein</fullName>
    </submittedName>
</protein>
<keyword evidence="3" id="KW-1185">Reference proteome</keyword>
<gene>
    <name evidence="2" type="ORF">AAFF_G00184130</name>
</gene>
<feature type="region of interest" description="Disordered" evidence="1">
    <location>
        <begin position="1"/>
        <end position="34"/>
    </location>
</feature>
<evidence type="ECO:0000313" key="3">
    <source>
        <dbReference type="Proteomes" id="UP001221898"/>
    </source>
</evidence>
<reference evidence="2" key="1">
    <citation type="journal article" date="2023" name="Science">
        <title>Genome structures resolve the early diversification of teleost fishes.</title>
        <authorList>
            <person name="Parey E."/>
            <person name="Louis A."/>
            <person name="Montfort J."/>
            <person name="Bouchez O."/>
            <person name="Roques C."/>
            <person name="Iampietro C."/>
            <person name="Lluch J."/>
            <person name="Castinel A."/>
            <person name="Donnadieu C."/>
            <person name="Desvignes T."/>
            <person name="Floi Bucao C."/>
            <person name="Jouanno E."/>
            <person name="Wen M."/>
            <person name="Mejri S."/>
            <person name="Dirks R."/>
            <person name="Jansen H."/>
            <person name="Henkel C."/>
            <person name="Chen W.J."/>
            <person name="Zahm M."/>
            <person name="Cabau C."/>
            <person name="Klopp C."/>
            <person name="Thompson A.W."/>
            <person name="Robinson-Rechavi M."/>
            <person name="Braasch I."/>
            <person name="Lecointre G."/>
            <person name="Bobe J."/>
            <person name="Postlethwait J.H."/>
            <person name="Berthelot C."/>
            <person name="Roest Crollius H."/>
            <person name="Guiguen Y."/>
        </authorList>
    </citation>
    <scope>NUCLEOTIDE SEQUENCE</scope>
    <source>
        <strain evidence="2">NC1722</strain>
    </source>
</reference>
<dbReference type="PANTHER" id="PTHR47272">
    <property type="entry name" value="DDE_TNP_1_7 DOMAIN-CONTAINING PROTEIN"/>
    <property type="match status" value="1"/>
</dbReference>
<evidence type="ECO:0000313" key="2">
    <source>
        <dbReference type="EMBL" id="KAJ8385616.1"/>
    </source>
</evidence>
<sequence length="94" mass="10903">MKKPQAQKTRGRPSTPTSPAEQEQPLLKQAMERHPLPEVQMDMMDHMPNYDDKLEGTRCKQPFCSGKTQVYCDKCKVNLCFVPHRNCFKAAHRK</sequence>
<dbReference type="PANTHER" id="PTHR47272:SF1">
    <property type="entry name" value="PIGGYBAC TRANSPOSABLE ELEMENT-DERIVED PROTEIN 3-LIKE"/>
    <property type="match status" value="1"/>
</dbReference>
<dbReference type="AlphaFoldDB" id="A0AAD7W637"/>
<comment type="caution">
    <text evidence="2">The sequence shown here is derived from an EMBL/GenBank/DDBJ whole genome shotgun (WGS) entry which is preliminary data.</text>
</comment>
<proteinExistence type="predicted"/>
<dbReference type="EMBL" id="JAINUG010000245">
    <property type="protein sequence ID" value="KAJ8385616.1"/>
    <property type="molecule type" value="Genomic_DNA"/>
</dbReference>
<organism evidence="2 3">
    <name type="scientific">Aldrovandia affinis</name>
    <dbReference type="NCBI Taxonomy" id="143900"/>
    <lineage>
        <taxon>Eukaryota</taxon>
        <taxon>Metazoa</taxon>
        <taxon>Chordata</taxon>
        <taxon>Craniata</taxon>
        <taxon>Vertebrata</taxon>
        <taxon>Euteleostomi</taxon>
        <taxon>Actinopterygii</taxon>
        <taxon>Neopterygii</taxon>
        <taxon>Teleostei</taxon>
        <taxon>Notacanthiformes</taxon>
        <taxon>Halosauridae</taxon>
        <taxon>Aldrovandia</taxon>
    </lineage>
</organism>
<accession>A0AAD7W637</accession>
<dbReference type="Proteomes" id="UP001221898">
    <property type="component" value="Unassembled WGS sequence"/>
</dbReference>